<dbReference type="OrthoDB" id="8449527at2"/>
<dbReference type="Pfam" id="PF25212">
    <property type="entry name" value="HVO_A0114"/>
    <property type="match status" value="1"/>
</dbReference>
<dbReference type="InterPro" id="IPR036388">
    <property type="entry name" value="WH-like_DNA-bd_sf"/>
</dbReference>
<keyword evidence="2" id="KW-1185">Reference proteome</keyword>
<evidence type="ECO:0000313" key="1">
    <source>
        <dbReference type="EMBL" id="AMN47505.1"/>
    </source>
</evidence>
<dbReference type="CDD" id="cd00090">
    <property type="entry name" value="HTH_ARSR"/>
    <property type="match status" value="1"/>
</dbReference>
<dbReference type="InterPro" id="IPR036390">
    <property type="entry name" value="WH_DNA-bd_sf"/>
</dbReference>
<protein>
    <submittedName>
        <fullName evidence="1">Uncharacterized protein</fullName>
    </submittedName>
</protein>
<dbReference type="EMBL" id="CP011971">
    <property type="protein sequence ID" value="AMN47505.1"/>
    <property type="molecule type" value="Genomic_DNA"/>
</dbReference>
<proteinExistence type="predicted"/>
<evidence type="ECO:0000313" key="2">
    <source>
        <dbReference type="Proteomes" id="UP000070250"/>
    </source>
</evidence>
<dbReference type="Gene3D" id="1.10.10.10">
    <property type="entry name" value="Winged helix-like DNA-binding domain superfamily/Winged helix DNA-binding domain"/>
    <property type="match status" value="1"/>
</dbReference>
<dbReference type="SUPFAM" id="SSF46785">
    <property type="entry name" value="Winged helix' DNA-binding domain"/>
    <property type="match status" value="1"/>
</dbReference>
<dbReference type="GO" id="GO:0006355">
    <property type="term" value="P:regulation of DNA-templated transcription"/>
    <property type="evidence" value="ECO:0007669"/>
    <property type="project" value="UniProtKB-ARBA"/>
</dbReference>
<organism evidence="1 2">
    <name type="scientific">Steroidobacter denitrificans</name>
    <dbReference type="NCBI Taxonomy" id="465721"/>
    <lineage>
        <taxon>Bacteria</taxon>
        <taxon>Pseudomonadati</taxon>
        <taxon>Pseudomonadota</taxon>
        <taxon>Gammaproteobacteria</taxon>
        <taxon>Steroidobacterales</taxon>
        <taxon>Steroidobacteraceae</taxon>
        <taxon>Steroidobacter</taxon>
    </lineage>
</organism>
<gene>
    <name evidence="1" type="ORF">ACG33_10425</name>
</gene>
<name>A0A127FD36_STEDE</name>
<dbReference type="AlphaFoldDB" id="A0A127FD36"/>
<reference evidence="1 2" key="1">
    <citation type="submission" date="2015-06" db="EMBL/GenBank/DDBJ databases">
        <title>A Comprehensive Approach to Explore the Metabolic and Phylogenetic Diversity of Bacterial Steroid Degradation in the Environment: Testosterone as an Example.</title>
        <authorList>
            <person name="Yang F.-C."/>
            <person name="Chen Y.-L."/>
            <person name="Yu C.-P."/>
            <person name="Tang S.-L."/>
            <person name="Wang P.-H."/>
            <person name="Ismail W."/>
            <person name="Wang C.-H."/>
            <person name="Yang C.-Y."/>
            <person name="Chiang Y.-R."/>
        </authorList>
    </citation>
    <scope>NUCLEOTIDE SEQUENCE [LARGE SCALE GENOMIC DNA]</scope>
    <source>
        <strain evidence="1 2">DSM 18526</strain>
    </source>
</reference>
<dbReference type="Proteomes" id="UP000070250">
    <property type="component" value="Chromosome"/>
</dbReference>
<accession>A0A127FD36</accession>
<dbReference type="KEGG" id="sdf:ACG33_10425"/>
<dbReference type="InterPro" id="IPR011991">
    <property type="entry name" value="ArsR-like_HTH"/>
</dbReference>
<sequence>MRAVARGEHKAPKDAAVISFESVDALLRLLTPENRTLLAIIRDKRPQSIAELAELTGRAQPNLTRTMRKLEAAGFVRMDMVKRRKVPTTSIHPFTIRIDPFSQNDRIV</sequence>
<dbReference type="STRING" id="465721.ACG33_10425"/>